<sequence>MGSGGQLRSVSFFLCSEQGLQRLVNRRPALLSALNVGGSPTENTFGFALCTQCRGEDRRRLRSLANRCGKGFLDVNRCGKGFWMREDEGFDRAGKDAARPRAAYNDLERKGFARERSAYNNGKEIGVREK</sequence>
<reference evidence="1 2" key="1">
    <citation type="submission" date="2023-10" db="EMBL/GenBank/DDBJ databases">
        <title>Chromosome-scale genome assembly provides insights into flower coloration mechanisms of Canna indica.</title>
        <authorList>
            <person name="Li C."/>
        </authorList>
    </citation>
    <scope>NUCLEOTIDE SEQUENCE [LARGE SCALE GENOMIC DNA]</scope>
    <source>
        <tissue evidence="1">Flower</tissue>
    </source>
</reference>
<proteinExistence type="predicted"/>
<dbReference type="EMBL" id="CP136891">
    <property type="protein sequence ID" value="WOK97879.1"/>
    <property type="molecule type" value="Genomic_DNA"/>
</dbReference>
<evidence type="ECO:0000313" key="2">
    <source>
        <dbReference type="Proteomes" id="UP001327560"/>
    </source>
</evidence>
<organism evidence="1 2">
    <name type="scientific">Canna indica</name>
    <name type="common">Indian-shot</name>
    <dbReference type="NCBI Taxonomy" id="4628"/>
    <lineage>
        <taxon>Eukaryota</taxon>
        <taxon>Viridiplantae</taxon>
        <taxon>Streptophyta</taxon>
        <taxon>Embryophyta</taxon>
        <taxon>Tracheophyta</taxon>
        <taxon>Spermatophyta</taxon>
        <taxon>Magnoliopsida</taxon>
        <taxon>Liliopsida</taxon>
        <taxon>Zingiberales</taxon>
        <taxon>Cannaceae</taxon>
        <taxon>Canna</taxon>
    </lineage>
</organism>
<accession>A0AAQ3JWV7</accession>
<protein>
    <submittedName>
        <fullName evidence="1">Uncharacterized protein</fullName>
    </submittedName>
</protein>
<name>A0AAQ3JWV7_9LILI</name>
<gene>
    <name evidence="1" type="ORF">Cni_G06587</name>
</gene>
<evidence type="ECO:0000313" key="1">
    <source>
        <dbReference type="EMBL" id="WOK97879.1"/>
    </source>
</evidence>
<keyword evidence="2" id="KW-1185">Reference proteome</keyword>
<dbReference type="AlphaFoldDB" id="A0AAQ3JWV7"/>
<dbReference type="Proteomes" id="UP001327560">
    <property type="component" value="Chromosome 2"/>
</dbReference>